<organism evidence="1 2">
    <name type="scientific">Phocaeicola plebeius</name>
    <dbReference type="NCBI Taxonomy" id="310297"/>
    <lineage>
        <taxon>Bacteria</taxon>
        <taxon>Pseudomonadati</taxon>
        <taxon>Bacteroidota</taxon>
        <taxon>Bacteroidia</taxon>
        <taxon>Bacteroidales</taxon>
        <taxon>Bacteroidaceae</taxon>
        <taxon>Phocaeicola</taxon>
    </lineage>
</organism>
<dbReference type="EMBL" id="QSTF01000007">
    <property type="protein sequence ID" value="RGM41581.1"/>
    <property type="molecule type" value="Genomic_DNA"/>
</dbReference>
<comment type="caution">
    <text evidence="1">The sequence shown here is derived from an EMBL/GenBank/DDBJ whole genome shotgun (WGS) entry which is preliminary data.</text>
</comment>
<name>A0A3E4WH72_9BACT</name>
<evidence type="ECO:0000313" key="1">
    <source>
        <dbReference type="EMBL" id="RGM41581.1"/>
    </source>
</evidence>
<sequence>MQIIAYNESNAPSVYIVDIIGKRRMVNMRSWLMNPNETLYFTEITGLNNGLYSVEVEGVCSEVFRVTDDVSGTVLLQYSNPNNLMRKDAVFWIDNMQYFFDFRIPGGFKDDDWVFGVDNEQYTTSGNDVIDIYSIDNVQKTLTMGGSKGCPVWYAELLNKALCCSYFYVDGIRYARVDSNVPEMNVLVEGIRSYVFKQVIRRVSLLNPDIETNNKMIMRRVDDSRYRTIDNDNYRFKTIDL</sequence>
<evidence type="ECO:0000313" key="2">
    <source>
        <dbReference type="Proteomes" id="UP000260780"/>
    </source>
</evidence>
<gene>
    <name evidence="1" type="ORF">DXC17_04520</name>
</gene>
<dbReference type="AlphaFoldDB" id="A0A3E4WH72"/>
<dbReference type="Proteomes" id="UP000260780">
    <property type="component" value="Unassembled WGS sequence"/>
</dbReference>
<proteinExistence type="predicted"/>
<accession>A0A3E4WH72</accession>
<protein>
    <submittedName>
        <fullName evidence="1">Uncharacterized protein</fullName>
    </submittedName>
</protein>
<reference evidence="1 2" key="1">
    <citation type="submission" date="2018-08" db="EMBL/GenBank/DDBJ databases">
        <title>A genome reference for cultivated species of the human gut microbiota.</title>
        <authorList>
            <person name="Zou Y."/>
            <person name="Xue W."/>
            <person name="Luo G."/>
        </authorList>
    </citation>
    <scope>NUCLEOTIDE SEQUENCE [LARGE SCALE GENOMIC DNA]</scope>
    <source>
        <strain evidence="1 2">OM08-14</strain>
    </source>
</reference>